<reference evidence="2" key="1">
    <citation type="submission" date="2012-02" db="EMBL/GenBank/DDBJ databases">
        <title>The complete genome of Solitalea canadensis DSM 3403.</title>
        <authorList>
            <consortium name="US DOE Joint Genome Institute (JGI-PGF)"/>
            <person name="Lucas S."/>
            <person name="Copeland A."/>
            <person name="Lapidus A."/>
            <person name="Glavina del Rio T."/>
            <person name="Dalin E."/>
            <person name="Tice H."/>
            <person name="Bruce D."/>
            <person name="Goodwin L."/>
            <person name="Pitluck S."/>
            <person name="Peters L."/>
            <person name="Ovchinnikova G."/>
            <person name="Lu M."/>
            <person name="Kyrpides N."/>
            <person name="Mavromatis K."/>
            <person name="Ivanova N."/>
            <person name="Brettin T."/>
            <person name="Detter J.C."/>
            <person name="Han C."/>
            <person name="Larimer F."/>
            <person name="Land M."/>
            <person name="Hauser L."/>
            <person name="Markowitz V."/>
            <person name="Cheng J.-F."/>
            <person name="Hugenholtz P."/>
            <person name="Woyke T."/>
            <person name="Wu D."/>
            <person name="Spring S."/>
            <person name="Schroeder M."/>
            <person name="Kopitz M."/>
            <person name="Brambilla E."/>
            <person name="Klenk H.-P."/>
            <person name="Eisen J.A."/>
        </authorList>
    </citation>
    <scope>NUCLEOTIDE SEQUENCE</scope>
    <source>
        <strain evidence="2">DSM 3403</strain>
    </source>
</reference>
<dbReference type="AlphaFoldDB" id="H8KNQ1"/>
<dbReference type="InterPro" id="IPR016181">
    <property type="entry name" value="Acyl_CoA_acyltransferase"/>
</dbReference>
<organism evidence="2 3">
    <name type="scientific">Solitalea canadensis (strain ATCC 29591 / DSM 3403 / JCM 21819 / LMG 8368 / NBRC 15130 / NCIMB 12057 / USAM 9D)</name>
    <name type="common">Flexibacter canadensis</name>
    <dbReference type="NCBI Taxonomy" id="929556"/>
    <lineage>
        <taxon>Bacteria</taxon>
        <taxon>Pseudomonadati</taxon>
        <taxon>Bacteroidota</taxon>
        <taxon>Sphingobacteriia</taxon>
        <taxon>Sphingobacteriales</taxon>
        <taxon>Sphingobacteriaceae</taxon>
        <taxon>Solitalea</taxon>
    </lineage>
</organism>
<gene>
    <name evidence="2" type="ordered locus">Solca_3171</name>
</gene>
<dbReference type="RefSeq" id="WP_014681409.1">
    <property type="nucleotide sequence ID" value="NC_017770.1"/>
</dbReference>
<dbReference type="Gene3D" id="3.40.630.30">
    <property type="match status" value="1"/>
</dbReference>
<name>H8KNQ1_SOLCM</name>
<dbReference type="InterPro" id="IPR038740">
    <property type="entry name" value="BioF2-like_GNAT_dom"/>
</dbReference>
<evidence type="ECO:0000313" key="3">
    <source>
        <dbReference type="Proteomes" id="UP000007590"/>
    </source>
</evidence>
<dbReference type="Proteomes" id="UP000007590">
    <property type="component" value="Chromosome"/>
</dbReference>
<feature type="domain" description="BioF2-like acetyltransferase" evidence="1">
    <location>
        <begin position="182"/>
        <end position="302"/>
    </location>
</feature>
<protein>
    <submittedName>
        <fullName evidence="2">Putative methicillin resistance protein</fullName>
    </submittedName>
</protein>
<dbReference type="EMBL" id="CP003349">
    <property type="protein sequence ID" value="AFD08184.1"/>
    <property type="molecule type" value="Genomic_DNA"/>
</dbReference>
<dbReference type="Pfam" id="PF13480">
    <property type="entry name" value="Acetyltransf_6"/>
    <property type="match status" value="1"/>
</dbReference>
<dbReference type="STRING" id="929556.Solca_3171"/>
<evidence type="ECO:0000313" key="2">
    <source>
        <dbReference type="EMBL" id="AFD08184.1"/>
    </source>
</evidence>
<accession>H8KNQ1</accession>
<dbReference type="eggNOG" id="COG2348">
    <property type="taxonomic scope" value="Bacteria"/>
</dbReference>
<dbReference type="SUPFAM" id="SSF55729">
    <property type="entry name" value="Acyl-CoA N-acyltransferases (Nat)"/>
    <property type="match status" value="1"/>
</dbReference>
<dbReference type="HOGENOM" id="CLU_062815_0_0_10"/>
<sequence>MNYQSPPMNTDTAITAYIAQEASKDIHNSFISNKEKYRELCLTNDIPVYSQYWWLDAVCGENNWDVNFIESDGQIVASWPVYKKKRFIFNLITTPKFTPFTGIWIKYPSNQNYTNKLGYEIELCSALIEMLPKHDYFYQGFNYSFKNWLAFYWRGFSQTIRYSYVLEDISDIDQTFAGFSKNKRNNIRKAQKLVEVKQGLSCEEFYKFHKQSLEKEGFKVSYSYELFERIYDATIKKGRGEIFYAVDEKGEMHSGLFYVWDNVSAYSLISVIHPDHSSSNSLSLLFYEAIKTSSKRVTRFDFEGSMIKGVEAAYRNFGAKQIPYFIITKSNSIFLNLFTFLFKR</sequence>
<proteinExistence type="predicted"/>
<dbReference type="OrthoDB" id="116151at2"/>
<evidence type="ECO:0000259" key="1">
    <source>
        <dbReference type="Pfam" id="PF13480"/>
    </source>
</evidence>
<dbReference type="KEGG" id="scn:Solca_3171"/>
<keyword evidence="3" id="KW-1185">Reference proteome</keyword>